<reference evidence="2 3" key="1">
    <citation type="submission" date="2017-03" db="EMBL/GenBank/DDBJ databases">
        <title>New species Polynucleobacter sp. MWH-EgelM1-30-B4.</title>
        <authorList>
            <person name="Hahn M.W."/>
        </authorList>
    </citation>
    <scope>NUCLEOTIDE SEQUENCE [LARGE SCALE GENOMIC DNA]</scope>
    <source>
        <strain evidence="2 3">MWH-EgelM1-30-B4</strain>
    </source>
</reference>
<evidence type="ECO:0008006" key="4">
    <source>
        <dbReference type="Google" id="ProtNLM"/>
    </source>
</evidence>
<keyword evidence="1" id="KW-0732">Signal</keyword>
<feature type="chain" id="PRO_5012465293" description="Lipocalin-like domain-containing protein" evidence="1">
    <location>
        <begin position="21"/>
        <end position="138"/>
    </location>
</feature>
<gene>
    <name evidence="2" type="ORF">B6A14_05045</name>
</gene>
<feature type="signal peptide" evidence="1">
    <location>
        <begin position="1"/>
        <end position="20"/>
    </location>
</feature>
<dbReference type="Proteomes" id="UP000196880">
    <property type="component" value="Unassembled WGS sequence"/>
</dbReference>
<proteinExistence type="predicted"/>
<keyword evidence="3" id="KW-1185">Reference proteome</keyword>
<evidence type="ECO:0000256" key="1">
    <source>
        <dbReference type="SAM" id="SignalP"/>
    </source>
</evidence>
<evidence type="ECO:0000313" key="2">
    <source>
        <dbReference type="EMBL" id="OWF65181.1"/>
    </source>
</evidence>
<dbReference type="AlphaFoldDB" id="A0A210RW53"/>
<sequence>MISKKFLLILVMMFTSLANAQTAPNILGTWEVVSAVSSAGGTEDKQSRLVLSNKKDAAILKFTISQQDGAAFQGETIWRDGLKNLVSGVFHRDGKSLTFSSDVGVGTGYVVNDEMEFCSASVLTTKNRASCTQLKKVK</sequence>
<comment type="caution">
    <text evidence="2">The sequence shown here is derived from an EMBL/GenBank/DDBJ whole genome shotgun (WGS) entry which is preliminary data.</text>
</comment>
<protein>
    <recommendedName>
        <fullName evidence="4">Lipocalin-like domain-containing protein</fullName>
    </recommendedName>
</protein>
<name>A0A210RW53_9BURK</name>
<dbReference type="RefSeq" id="WP_087909378.1">
    <property type="nucleotide sequence ID" value="NZ_NAIA01000003.1"/>
</dbReference>
<dbReference type="OrthoDB" id="9131301at2"/>
<organism evidence="2 3">
    <name type="scientific">Polynucleobacter hirudinilacicola</name>
    <dbReference type="NCBI Taxonomy" id="1743166"/>
    <lineage>
        <taxon>Bacteria</taxon>
        <taxon>Pseudomonadati</taxon>
        <taxon>Pseudomonadota</taxon>
        <taxon>Betaproteobacteria</taxon>
        <taxon>Burkholderiales</taxon>
        <taxon>Burkholderiaceae</taxon>
        <taxon>Polynucleobacter</taxon>
    </lineage>
</organism>
<accession>A0A210RW53</accession>
<dbReference type="EMBL" id="NAIA01000003">
    <property type="protein sequence ID" value="OWF65181.1"/>
    <property type="molecule type" value="Genomic_DNA"/>
</dbReference>
<evidence type="ECO:0000313" key="3">
    <source>
        <dbReference type="Proteomes" id="UP000196880"/>
    </source>
</evidence>